<dbReference type="InterPro" id="IPR006321">
    <property type="entry name" value="PilT/PilU"/>
</dbReference>
<keyword evidence="4" id="KW-1185">Reference proteome</keyword>
<protein>
    <submittedName>
        <fullName evidence="3">Twitching motility protein PilT</fullName>
    </submittedName>
</protein>
<comment type="similarity">
    <text evidence="1">Belongs to the GSP E family.</text>
</comment>
<dbReference type="GO" id="GO:0005524">
    <property type="term" value="F:ATP binding"/>
    <property type="evidence" value="ECO:0007669"/>
    <property type="project" value="InterPro"/>
</dbReference>
<dbReference type="PANTHER" id="PTHR30486">
    <property type="entry name" value="TWITCHING MOTILITY PROTEIN PILT"/>
    <property type="match status" value="1"/>
</dbReference>
<evidence type="ECO:0000256" key="1">
    <source>
        <dbReference type="ARBA" id="ARBA00006611"/>
    </source>
</evidence>
<dbReference type="CDD" id="cd01131">
    <property type="entry name" value="PilT"/>
    <property type="match status" value="1"/>
</dbReference>
<dbReference type="SUPFAM" id="SSF52540">
    <property type="entry name" value="P-loop containing nucleoside triphosphate hydrolases"/>
    <property type="match status" value="1"/>
</dbReference>
<evidence type="ECO:0000313" key="3">
    <source>
        <dbReference type="EMBL" id="SEA55904.1"/>
    </source>
</evidence>
<dbReference type="NCBIfam" id="TIGR01420">
    <property type="entry name" value="pilT_fam"/>
    <property type="match status" value="1"/>
</dbReference>
<reference evidence="3 4" key="1">
    <citation type="submission" date="2016-10" db="EMBL/GenBank/DDBJ databases">
        <authorList>
            <person name="Varghese N."/>
            <person name="Submissions S."/>
        </authorList>
    </citation>
    <scope>NUCLEOTIDE SEQUENCE [LARGE SCALE GENOMIC DNA]</scope>
    <source>
        <strain evidence="3 4">DSM 14526</strain>
    </source>
</reference>
<name>A0AB38A0Z2_9LACT</name>
<dbReference type="Pfam" id="PF00437">
    <property type="entry name" value="T2SSE"/>
    <property type="match status" value="1"/>
</dbReference>
<sequence length="349" mass="38865">MLQSMNKKTETMEQLDTILIAAYEKKASDVHLVVGSAPVFRVDGKLIPQKQASLVPQDTEQFAKTCLSQDSWEVLEQKREIDFSYDIAGIARFRVNVFYQRNALSLAFRIISKEIPSVESLGIPAIAKKLVQQPHGLFLVTGPTGSGKSTSLAALIDYVNETMNRHIITLEDPIEYLHVHKQSLIEQREVGFDTLSFKDGLRASLRQDPDVILVGEMRDMDTISTAITASETGHLVLGTLHTSDAAGSIERMIDVFPVGQRDQIRLMLANVLLGILSQRLLPTKKADGRVAATEMLINNAAIKNLIRAEKMHQIPNVLQTSLDQGMHTMDMSIKRLVEEETISRSHLLL</sequence>
<dbReference type="PANTHER" id="PTHR30486:SF16">
    <property type="entry name" value="TWITCHING MOTILITY PROTEIN PILT"/>
    <property type="match status" value="1"/>
</dbReference>
<proteinExistence type="inferred from homology"/>
<dbReference type="GO" id="GO:0016887">
    <property type="term" value="F:ATP hydrolysis activity"/>
    <property type="evidence" value="ECO:0007669"/>
    <property type="project" value="InterPro"/>
</dbReference>
<dbReference type="EMBL" id="FNQH01000003">
    <property type="protein sequence ID" value="SEA55904.1"/>
    <property type="molecule type" value="Genomic_DNA"/>
</dbReference>
<dbReference type="InterPro" id="IPR003593">
    <property type="entry name" value="AAA+_ATPase"/>
</dbReference>
<evidence type="ECO:0000259" key="2">
    <source>
        <dbReference type="PROSITE" id="PS00662"/>
    </source>
</evidence>
<dbReference type="Gene3D" id="3.30.450.90">
    <property type="match status" value="1"/>
</dbReference>
<dbReference type="InterPro" id="IPR050921">
    <property type="entry name" value="T4SS_GSP_E_ATPase"/>
</dbReference>
<accession>A0AB38A0Z2</accession>
<organism evidence="3 4">
    <name type="scientific">Trichococcus collinsii</name>
    <dbReference type="NCBI Taxonomy" id="157076"/>
    <lineage>
        <taxon>Bacteria</taxon>
        <taxon>Bacillati</taxon>
        <taxon>Bacillota</taxon>
        <taxon>Bacilli</taxon>
        <taxon>Lactobacillales</taxon>
        <taxon>Carnobacteriaceae</taxon>
        <taxon>Trichococcus</taxon>
    </lineage>
</organism>
<dbReference type="SMART" id="SM00382">
    <property type="entry name" value="AAA"/>
    <property type="match status" value="1"/>
</dbReference>
<evidence type="ECO:0000313" key="4">
    <source>
        <dbReference type="Proteomes" id="UP000199042"/>
    </source>
</evidence>
<feature type="domain" description="Bacterial type II secretion system protein E" evidence="2">
    <location>
        <begin position="205"/>
        <end position="219"/>
    </location>
</feature>
<gene>
    <name evidence="3" type="ORF">SAMN04488525_103442</name>
</gene>
<dbReference type="Gene3D" id="3.40.50.300">
    <property type="entry name" value="P-loop containing nucleotide triphosphate hydrolases"/>
    <property type="match status" value="1"/>
</dbReference>
<dbReference type="AlphaFoldDB" id="A0AB38A0Z2"/>
<comment type="caution">
    <text evidence="3">The sequence shown here is derived from an EMBL/GenBank/DDBJ whole genome shotgun (WGS) entry which is preliminary data.</text>
</comment>
<dbReference type="PROSITE" id="PS00662">
    <property type="entry name" value="T2SP_E"/>
    <property type="match status" value="1"/>
</dbReference>
<dbReference type="InterPro" id="IPR027417">
    <property type="entry name" value="P-loop_NTPase"/>
</dbReference>
<dbReference type="Proteomes" id="UP000199042">
    <property type="component" value="Unassembled WGS sequence"/>
</dbReference>
<dbReference type="InterPro" id="IPR001482">
    <property type="entry name" value="T2SS/T4SS_dom"/>
</dbReference>